<evidence type="ECO:0000313" key="2">
    <source>
        <dbReference type="Proteomes" id="UP000525389"/>
    </source>
</evidence>
<dbReference type="AlphaFoldDB" id="A0A7W8GFT6"/>
<proteinExistence type="predicted"/>
<accession>A0A7W8GFT6</accession>
<comment type="caution">
    <text evidence="1">The sequence shown here is derived from an EMBL/GenBank/DDBJ whole genome shotgun (WGS) entry which is preliminary data.</text>
</comment>
<organism evidence="1 2">
    <name type="scientific">Deinococcus budaensis</name>
    <dbReference type="NCBI Taxonomy" id="1665626"/>
    <lineage>
        <taxon>Bacteria</taxon>
        <taxon>Thermotogati</taxon>
        <taxon>Deinococcota</taxon>
        <taxon>Deinococci</taxon>
        <taxon>Deinococcales</taxon>
        <taxon>Deinococcaceae</taxon>
        <taxon>Deinococcus</taxon>
    </lineage>
</organism>
<reference evidence="1 2" key="1">
    <citation type="submission" date="2020-08" db="EMBL/GenBank/DDBJ databases">
        <title>Genomic Encyclopedia of Type Strains, Phase IV (KMG-IV): sequencing the most valuable type-strain genomes for metagenomic binning, comparative biology and taxonomic classification.</title>
        <authorList>
            <person name="Goeker M."/>
        </authorList>
    </citation>
    <scope>NUCLEOTIDE SEQUENCE [LARGE SCALE GENOMIC DNA]</scope>
    <source>
        <strain evidence="1 2">DSM 101791</strain>
    </source>
</reference>
<sequence>MLHPVQNARRDRLDPSGKRVRRVGDVSVNGAPLRFAAGLLEGAAHVTTLRGRADLVLFPEVRSGVNWRWSLP</sequence>
<dbReference type="Proteomes" id="UP000525389">
    <property type="component" value="Unassembled WGS sequence"/>
</dbReference>
<evidence type="ECO:0000313" key="1">
    <source>
        <dbReference type="EMBL" id="MBB5234795.1"/>
    </source>
</evidence>
<name>A0A7W8GFT6_9DEIO</name>
<gene>
    <name evidence="1" type="ORF">HNQ09_002238</name>
</gene>
<dbReference type="EMBL" id="JACHFN010000007">
    <property type="protein sequence ID" value="MBB5234795.1"/>
    <property type="molecule type" value="Genomic_DNA"/>
</dbReference>
<protein>
    <submittedName>
        <fullName evidence="1">Uncharacterized protein</fullName>
    </submittedName>
</protein>
<dbReference type="RefSeq" id="WP_184029084.1">
    <property type="nucleotide sequence ID" value="NZ_JACHFN010000007.1"/>
</dbReference>
<keyword evidence="2" id="KW-1185">Reference proteome</keyword>